<dbReference type="Proteomes" id="UP000315636">
    <property type="component" value="Unassembled WGS sequence"/>
</dbReference>
<keyword evidence="2" id="KW-1185">Reference proteome</keyword>
<dbReference type="OrthoDB" id="2381628at2"/>
<dbReference type="AlphaFoldDB" id="A0A521CIK4"/>
<dbReference type="EMBL" id="FXTI01000004">
    <property type="protein sequence ID" value="SMO59222.1"/>
    <property type="molecule type" value="Genomic_DNA"/>
</dbReference>
<protein>
    <submittedName>
        <fullName evidence="1">Uncharacterized protein</fullName>
    </submittedName>
</protein>
<evidence type="ECO:0000313" key="1">
    <source>
        <dbReference type="EMBL" id="SMO59222.1"/>
    </source>
</evidence>
<accession>A0A521CIK4</accession>
<evidence type="ECO:0000313" key="2">
    <source>
        <dbReference type="Proteomes" id="UP000315636"/>
    </source>
</evidence>
<name>A0A521CIK4_9BACL</name>
<sequence length="129" mass="14655">MPYSDFIQVKGMKGELLVSQKQHRLGCTLTTQELIFQKPHLSYQIMLSDILGITPVPSTHDVPRIKSLANTEIRPLSVNPFYRITTNQVSIIDRTGSSTRESTCLMVPLSDRFIHFIQLHTDLISLPFT</sequence>
<dbReference type="RefSeq" id="WP_142505098.1">
    <property type="nucleotide sequence ID" value="NZ_FXTI01000004.1"/>
</dbReference>
<proteinExistence type="predicted"/>
<reference evidence="1 2" key="1">
    <citation type="submission" date="2017-05" db="EMBL/GenBank/DDBJ databases">
        <authorList>
            <person name="Varghese N."/>
            <person name="Submissions S."/>
        </authorList>
    </citation>
    <scope>NUCLEOTIDE SEQUENCE [LARGE SCALE GENOMIC DNA]</scope>
    <source>
        <strain evidence="1 2">DSM 45474</strain>
    </source>
</reference>
<organism evidence="1 2">
    <name type="scientific">Melghirimyces algeriensis</name>
    <dbReference type="NCBI Taxonomy" id="910412"/>
    <lineage>
        <taxon>Bacteria</taxon>
        <taxon>Bacillati</taxon>
        <taxon>Bacillota</taxon>
        <taxon>Bacilli</taxon>
        <taxon>Bacillales</taxon>
        <taxon>Thermoactinomycetaceae</taxon>
        <taxon>Melghirimyces</taxon>
    </lineage>
</organism>
<gene>
    <name evidence="1" type="ORF">SAMN06264849_1047</name>
</gene>